<dbReference type="EMBL" id="RWGY01000009">
    <property type="protein sequence ID" value="TVU35273.1"/>
    <property type="molecule type" value="Genomic_DNA"/>
</dbReference>
<comment type="caution">
    <text evidence="1">The sequence shown here is derived from an EMBL/GenBank/DDBJ whole genome shotgun (WGS) entry which is preliminary data.</text>
</comment>
<keyword evidence="2" id="KW-1185">Reference proteome</keyword>
<evidence type="ECO:0000313" key="1">
    <source>
        <dbReference type="EMBL" id="TVU35273.1"/>
    </source>
</evidence>
<gene>
    <name evidence="1" type="ORF">EJB05_17157</name>
</gene>
<protein>
    <submittedName>
        <fullName evidence="1">Uncharacterized protein</fullName>
    </submittedName>
</protein>
<evidence type="ECO:0000313" key="2">
    <source>
        <dbReference type="Proteomes" id="UP000324897"/>
    </source>
</evidence>
<dbReference type="AlphaFoldDB" id="A0A5J9VGQ5"/>
<organism evidence="1 2">
    <name type="scientific">Eragrostis curvula</name>
    <name type="common">weeping love grass</name>
    <dbReference type="NCBI Taxonomy" id="38414"/>
    <lineage>
        <taxon>Eukaryota</taxon>
        <taxon>Viridiplantae</taxon>
        <taxon>Streptophyta</taxon>
        <taxon>Embryophyta</taxon>
        <taxon>Tracheophyta</taxon>
        <taxon>Spermatophyta</taxon>
        <taxon>Magnoliopsida</taxon>
        <taxon>Liliopsida</taxon>
        <taxon>Poales</taxon>
        <taxon>Poaceae</taxon>
        <taxon>PACMAD clade</taxon>
        <taxon>Chloridoideae</taxon>
        <taxon>Eragrostideae</taxon>
        <taxon>Eragrostidinae</taxon>
        <taxon>Eragrostis</taxon>
    </lineage>
</organism>
<reference evidence="1 2" key="1">
    <citation type="journal article" date="2019" name="Sci. Rep.">
        <title>A high-quality genome of Eragrostis curvula grass provides insights into Poaceae evolution and supports new strategies to enhance forage quality.</title>
        <authorList>
            <person name="Carballo J."/>
            <person name="Santos B.A.C.M."/>
            <person name="Zappacosta D."/>
            <person name="Garbus I."/>
            <person name="Selva J.P."/>
            <person name="Gallo C.A."/>
            <person name="Diaz A."/>
            <person name="Albertini E."/>
            <person name="Caccamo M."/>
            <person name="Echenique V."/>
        </authorList>
    </citation>
    <scope>NUCLEOTIDE SEQUENCE [LARGE SCALE GENOMIC DNA]</scope>
    <source>
        <strain evidence="2">cv. Victoria</strain>
        <tissue evidence="1">Leaf</tissue>
    </source>
</reference>
<dbReference type="Gramene" id="TVU35273">
    <property type="protein sequence ID" value="TVU35273"/>
    <property type="gene ID" value="EJB05_17157"/>
</dbReference>
<sequence>MPVAWDLRRLLVIARPRQSSGWAWFGSAQWIGEPAHENIPLGIRGSLRGSNGGSIHPVRLFHPVRRRLSAPAAVRRLRIRLPRGGEGLVRGVAGRVVAVRATVAPAAAAVAEDDKLRISGSRKRWKLILLTMGNAMDKTLFVHLVLKMSE</sequence>
<feature type="non-terminal residue" evidence="1">
    <location>
        <position position="1"/>
    </location>
</feature>
<dbReference type="Proteomes" id="UP000324897">
    <property type="component" value="Unassembled WGS sequence"/>
</dbReference>
<proteinExistence type="predicted"/>
<name>A0A5J9VGQ5_9POAL</name>
<accession>A0A5J9VGQ5</accession>